<dbReference type="EMBL" id="CM000361">
    <property type="protein sequence ID" value="EDX03929.1"/>
    <property type="molecule type" value="Genomic_DNA"/>
</dbReference>
<evidence type="ECO:0000313" key="15">
    <source>
        <dbReference type="Proteomes" id="UP000000304"/>
    </source>
</evidence>
<evidence type="ECO:0000256" key="9">
    <source>
        <dbReference type="ARBA" id="ARBA00023157"/>
    </source>
</evidence>
<feature type="region of interest" description="Disordered" evidence="11">
    <location>
        <begin position="587"/>
        <end position="633"/>
    </location>
</feature>
<dbReference type="OrthoDB" id="7867557at2759"/>
<dbReference type="GO" id="GO:0005524">
    <property type="term" value="F:ATP binding"/>
    <property type="evidence" value="ECO:0007669"/>
    <property type="project" value="UniProtKB-KW"/>
</dbReference>
<keyword evidence="2" id="KW-1003">Cell membrane</keyword>
<keyword evidence="7 12" id="KW-1133">Transmembrane helix</keyword>
<dbReference type="InterPro" id="IPR048525">
    <property type="entry name" value="DDR1-2_DS-like"/>
</dbReference>
<accession>B4Q4K2</accession>
<proteinExistence type="predicted"/>
<dbReference type="AlphaFoldDB" id="B4Q4K2"/>
<dbReference type="Proteomes" id="UP000000304">
    <property type="component" value="Chromosome 2L"/>
</dbReference>
<feature type="region of interest" description="Disordered" evidence="11">
    <location>
        <begin position="766"/>
        <end position="809"/>
    </location>
</feature>
<evidence type="ECO:0000256" key="12">
    <source>
        <dbReference type="SAM" id="Phobius"/>
    </source>
</evidence>
<keyword evidence="9" id="KW-1015">Disulfide bond</keyword>
<evidence type="ECO:0000256" key="6">
    <source>
        <dbReference type="ARBA" id="ARBA00022840"/>
    </source>
</evidence>
<keyword evidence="10" id="KW-0325">Glycoprotein</keyword>
<evidence type="ECO:0000259" key="13">
    <source>
        <dbReference type="PROSITE" id="PS50022"/>
    </source>
</evidence>
<evidence type="ECO:0000256" key="1">
    <source>
        <dbReference type="ARBA" id="ARBA00004251"/>
    </source>
</evidence>
<dbReference type="PANTHER" id="PTHR24543">
    <property type="entry name" value="MULTICOPPER OXIDASE-RELATED"/>
    <property type="match status" value="1"/>
</dbReference>
<sequence>MPNPHHHASNWFSRLLLKTDNDGGAWCPKHMVSNALKEYLQVDLLQTHVITAIRTQGRFGKGQGQEYTEAYVLEYWRPGFDKWQRWKNIQGKEILPGNINTYSEVENALQPIIFASKIRIYPYGQYDRTVCLRAEIVGCPWEEGIVSYSIPKGVQRGMEVDLSDKTYDGNEQGDRYVDGLGQLVDGQKGKDNFRTDIHGFGKGYEWIGWRNDTPGLLGKPVEIVFEFDTVRNFSAIVLHTNNMFTKDVQVFVHAKVFFSIGGRYFSGEPVQFSYMPDTIMDHARDVTIKLHHRVGKYLKINLYFAVKWIMLSEISFISVPAMGNFTDEQEQRSNSHSQAQDVHDETKGSEYQANRNKPNGVGGAAGGFGEGVAAAGGDTVGGNNKYNNGPQLIAPRPIDQEPNDANFIGVVIVVLTTIIILLVAIILFIVSRTKRARGSNVLDAFQYSFNPNTLGGNVDKHRPNGNSIKASVDDNDSIGKNSLYHEPFNVNMYTSGVNGYAAVNDLQCNMTPDYTDVPEGGYAVPHMQDYMPSSKMGGGAPGGGGYVNVRRTPPPPLSSIFPRPPTVPPPPMEKYYATTAIFKPLKGPGSERSGCSSNTNTVSSGGGKSSHSHSSHCSTGGPDHSGIYDDGIGTMNSKATAPMINPYSSGNSSSAAAAAAAEFQRARTYNFRSYPDNLYTTMPKKPQHLSLVASTAGGYGGGPSSKPKYSLTLHNSKLATGGKHLRDGLQQRQHLKAVDGVGLVPVPVSLPVYEVVGVHLKAGSKAGAATGEASGSVTRQMGESSGNSGSGKDGAKCGNDNELGGGVTNGVMRAQNNRLWYH</sequence>
<protein>
    <submittedName>
        <fullName evidence="14">GD23395</fullName>
    </submittedName>
</protein>
<dbReference type="InterPro" id="IPR008979">
    <property type="entry name" value="Galactose-bd-like_sf"/>
</dbReference>
<dbReference type="Gene3D" id="2.60.120.260">
    <property type="entry name" value="Galactose-binding domain-like"/>
    <property type="match status" value="1"/>
</dbReference>
<dbReference type="Gene3D" id="2.60.120.1190">
    <property type="match status" value="1"/>
</dbReference>
<feature type="region of interest" description="Disordered" evidence="11">
    <location>
        <begin position="327"/>
        <end position="362"/>
    </location>
</feature>
<dbReference type="PROSITE" id="PS01286">
    <property type="entry name" value="FA58C_2"/>
    <property type="match status" value="1"/>
</dbReference>
<keyword evidence="8 12" id="KW-0472">Membrane</keyword>
<organism evidence="14 15">
    <name type="scientific">Drosophila simulans</name>
    <name type="common">Fruit fly</name>
    <dbReference type="NCBI Taxonomy" id="7240"/>
    <lineage>
        <taxon>Eukaryota</taxon>
        <taxon>Metazoa</taxon>
        <taxon>Ecdysozoa</taxon>
        <taxon>Arthropoda</taxon>
        <taxon>Hexapoda</taxon>
        <taxon>Insecta</taxon>
        <taxon>Pterygota</taxon>
        <taxon>Neoptera</taxon>
        <taxon>Endopterygota</taxon>
        <taxon>Diptera</taxon>
        <taxon>Brachycera</taxon>
        <taxon>Muscomorpha</taxon>
        <taxon>Ephydroidea</taxon>
        <taxon>Drosophilidae</taxon>
        <taxon>Drosophila</taxon>
        <taxon>Sophophora</taxon>
    </lineage>
</organism>
<dbReference type="Pfam" id="PF21114">
    <property type="entry name" value="DDR1-2_DS-like"/>
    <property type="match status" value="1"/>
</dbReference>
<gene>
    <name evidence="14" type="primary">Dsim\GD23395</name>
    <name evidence="14" type="ORF">Dsim_GD23395</name>
</gene>
<evidence type="ECO:0000256" key="5">
    <source>
        <dbReference type="ARBA" id="ARBA00022741"/>
    </source>
</evidence>
<evidence type="ECO:0000313" key="14">
    <source>
        <dbReference type="EMBL" id="EDX03929.1"/>
    </source>
</evidence>
<dbReference type="InterPro" id="IPR000421">
    <property type="entry name" value="FA58C"/>
</dbReference>
<feature type="transmembrane region" description="Helical" evidence="12">
    <location>
        <begin position="407"/>
        <end position="430"/>
    </location>
</feature>
<comment type="subcellular location">
    <subcellularLocation>
        <location evidence="1">Cell membrane</location>
        <topology evidence="1">Single-pass type I membrane protein</topology>
    </subcellularLocation>
</comment>
<evidence type="ECO:0000256" key="8">
    <source>
        <dbReference type="ARBA" id="ARBA00023136"/>
    </source>
</evidence>
<dbReference type="PROSITE" id="PS01285">
    <property type="entry name" value="FA58C_1"/>
    <property type="match status" value="1"/>
</dbReference>
<keyword evidence="6" id="KW-0067">ATP-binding</keyword>
<dbReference type="PANTHER" id="PTHR24543:SF291">
    <property type="entry name" value="SMOKE ALARM, ISOFORM D"/>
    <property type="match status" value="1"/>
</dbReference>
<dbReference type="GO" id="GO:0005886">
    <property type="term" value="C:plasma membrane"/>
    <property type="evidence" value="ECO:0007669"/>
    <property type="project" value="UniProtKB-SubCell"/>
</dbReference>
<keyword evidence="4" id="KW-0732">Signal</keyword>
<evidence type="ECO:0000256" key="4">
    <source>
        <dbReference type="ARBA" id="ARBA00022729"/>
    </source>
</evidence>
<feature type="compositionally biased region" description="Polar residues" evidence="11">
    <location>
        <begin position="773"/>
        <end position="787"/>
    </location>
</feature>
<feature type="compositionally biased region" description="Low complexity" evidence="11">
    <location>
        <begin position="593"/>
        <end position="603"/>
    </location>
</feature>
<keyword evidence="15" id="KW-1185">Reference proteome</keyword>
<dbReference type="PROSITE" id="PS50022">
    <property type="entry name" value="FA58C_3"/>
    <property type="match status" value="1"/>
</dbReference>
<keyword evidence="5" id="KW-0547">Nucleotide-binding</keyword>
<name>B4Q4K2_DROSI</name>
<dbReference type="PhylomeDB" id="B4Q4K2"/>
<evidence type="ECO:0000256" key="10">
    <source>
        <dbReference type="ARBA" id="ARBA00023180"/>
    </source>
</evidence>
<dbReference type="SUPFAM" id="SSF49785">
    <property type="entry name" value="Galactose-binding domain-like"/>
    <property type="match status" value="1"/>
</dbReference>
<dbReference type="FunFam" id="2.60.120.1190:FF:000003">
    <property type="entry name" value="Discoidin domain-containing receptor 2"/>
    <property type="match status" value="1"/>
</dbReference>
<feature type="domain" description="F5/8 type C" evidence="13">
    <location>
        <begin position="1"/>
        <end position="139"/>
    </location>
</feature>
<dbReference type="SMR" id="B4Q4K2"/>
<keyword evidence="3 12" id="KW-0812">Transmembrane</keyword>
<dbReference type="OMA" id="PLQSNDY"/>
<dbReference type="STRING" id="7240.B4Q4K2"/>
<evidence type="ECO:0000256" key="7">
    <source>
        <dbReference type="ARBA" id="ARBA00022989"/>
    </source>
</evidence>
<evidence type="ECO:0000256" key="3">
    <source>
        <dbReference type="ARBA" id="ARBA00022692"/>
    </source>
</evidence>
<evidence type="ECO:0000256" key="11">
    <source>
        <dbReference type="SAM" id="MobiDB-lite"/>
    </source>
</evidence>
<evidence type="ECO:0000256" key="2">
    <source>
        <dbReference type="ARBA" id="ARBA00022475"/>
    </source>
</evidence>
<dbReference type="HOGENOM" id="CLU_008873_0_0_1"/>
<dbReference type="Pfam" id="PF00754">
    <property type="entry name" value="F5_F8_type_C"/>
    <property type="match status" value="1"/>
</dbReference>
<reference evidence="14 15" key="1">
    <citation type="journal article" date="2007" name="Nature">
        <title>Evolution of genes and genomes on the Drosophila phylogeny.</title>
        <authorList>
            <consortium name="Drosophila 12 Genomes Consortium"/>
            <person name="Clark A.G."/>
            <person name="Eisen M.B."/>
            <person name="Smith D.R."/>
            <person name="Bergman C.M."/>
            <person name="Oliver B."/>
            <person name="Markow T.A."/>
            <person name="Kaufman T.C."/>
            <person name="Kellis M."/>
            <person name="Gelbart W."/>
            <person name="Iyer V.N."/>
            <person name="Pollard D.A."/>
            <person name="Sackton T.B."/>
            <person name="Larracuente A.M."/>
            <person name="Singh N.D."/>
            <person name="Abad J.P."/>
            <person name="Abt D.N."/>
            <person name="Adryan B."/>
            <person name="Aguade M."/>
            <person name="Akashi H."/>
            <person name="Anderson W.W."/>
            <person name="Aquadro C.F."/>
            <person name="Ardell D.H."/>
            <person name="Arguello R."/>
            <person name="Artieri C.G."/>
            <person name="Barbash D.A."/>
            <person name="Barker D."/>
            <person name="Barsanti P."/>
            <person name="Batterham P."/>
            <person name="Batzoglou S."/>
            <person name="Begun D."/>
            <person name="Bhutkar A."/>
            <person name="Blanco E."/>
            <person name="Bosak S.A."/>
            <person name="Bradley R.K."/>
            <person name="Brand A.D."/>
            <person name="Brent M.R."/>
            <person name="Brooks A.N."/>
            <person name="Brown R.H."/>
            <person name="Butlin R.K."/>
            <person name="Caggese C."/>
            <person name="Calvi B.R."/>
            <person name="Bernardo de Carvalho A."/>
            <person name="Caspi A."/>
            <person name="Castrezana S."/>
            <person name="Celniker S.E."/>
            <person name="Chang J.L."/>
            <person name="Chapple C."/>
            <person name="Chatterji S."/>
            <person name="Chinwalla A."/>
            <person name="Civetta A."/>
            <person name="Clifton S.W."/>
            <person name="Comeron J.M."/>
            <person name="Costello J.C."/>
            <person name="Coyne J.A."/>
            <person name="Daub J."/>
            <person name="David R.G."/>
            <person name="Delcher A.L."/>
            <person name="Delehaunty K."/>
            <person name="Do C.B."/>
            <person name="Ebling H."/>
            <person name="Edwards K."/>
            <person name="Eickbush T."/>
            <person name="Evans J.D."/>
            <person name="Filipski A."/>
            <person name="Findeiss S."/>
            <person name="Freyhult E."/>
            <person name="Fulton L."/>
            <person name="Fulton R."/>
            <person name="Garcia A.C."/>
            <person name="Gardiner A."/>
            <person name="Garfield D.A."/>
            <person name="Garvin B.E."/>
            <person name="Gibson G."/>
            <person name="Gilbert D."/>
            <person name="Gnerre S."/>
            <person name="Godfrey J."/>
            <person name="Good R."/>
            <person name="Gotea V."/>
            <person name="Gravely B."/>
            <person name="Greenberg A.J."/>
            <person name="Griffiths-Jones S."/>
            <person name="Gross S."/>
            <person name="Guigo R."/>
            <person name="Gustafson E.A."/>
            <person name="Haerty W."/>
            <person name="Hahn M.W."/>
            <person name="Halligan D.L."/>
            <person name="Halpern A.L."/>
            <person name="Halter G.M."/>
            <person name="Han M.V."/>
            <person name="Heger A."/>
            <person name="Hillier L."/>
            <person name="Hinrichs A.S."/>
            <person name="Holmes I."/>
            <person name="Hoskins R.A."/>
            <person name="Hubisz M.J."/>
            <person name="Hultmark D."/>
            <person name="Huntley M.A."/>
            <person name="Jaffe D.B."/>
            <person name="Jagadeeshan S."/>
            <person name="Jeck W.R."/>
            <person name="Johnson J."/>
            <person name="Jones C.D."/>
            <person name="Jordan W.C."/>
            <person name="Karpen G.H."/>
            <person name="Kataoka E."/>
            <person name="Keightley P.D."/>
            <person name="Kheradpour P."/>
            <person name="Kirkness E.F."/>
            <person name="Koerich L.B."/>
            <person name="Kristiansen K."/>
            <person name="Kudrna D."/>
            <person name="Kulathinal R.J."/>
            <person name="Kumar S."/>
            <person name="Kwok R."/>
            <person name="Lander E."/>
            <person name="Langley C.H."/>
            <person name="Lapoint R."/>
            <person name="Lazzaro B.P."/>
            <person name="Lee S.J."/>
            <person name="Levesque L."/>
            <person name="Li R."/>
            <person name="Lin C.F."/>
            <person name="Lin M.F."/>
            <person name="Lindblad-Toh K."/>
            <person name="Llopart A."/>
            <person name="Long M."/>
            <person name="Low L."/>
            <person name="Lozovsky E."/>
            <person name="Lu J."/>
            <person name="Luo M."/>
            <person name="Machado C.A."/>
            <person name="Makalowski W."/>
            <person name="Marzo M."/>
            <person name="Matsuda M."/>
            <person name="Matzkin L."/>
            <person name="McAllister B."/>
            <person name="McBride C.S."/>
            <person name="McKernan B."/>
            <person name="McKernan K."/>
            <person name="Mendez-Lago M."/>
            <person name="Minx P."/>
            <person name="Mollenhauer M.U."/>
            <person name="Montooth K."/>
            <person name="Mount S.M."/>
            <person name="Mu X."/>
            <person name="Myers E."/>
            <person name="Negre B."/>
            <person name="Newfeld S."/>
            <person name="Nielsen R."/>
            <person name="Noor M.A."/>
            <person name="O'Grady P."/>
            <person name="Pachter L."/>
            <person name="Papaceit M."/>
            <person name="Parisi M.J."/>
            <person name="Parisi M."/>
            <person name="Parts L."/>
            <person name="Pedersen J.S."/>
            <person name="Pesole G."/>
            <person name="Phillippy A.M."/>
            <person name="Ponting C.P."/>
            <person name="Pop M."/>
            <person name="Porcelli D."/>
            <person name="Powell J.R."/>
            <person name="Prohaska S."/>
            <person name="Pruitt K."/>
            <person name="Puig M."/>
            <person name="Quesneville H."/>
            <person name="Ram K.R."/>
            <person name="Rand D."/>
            <person name="Rasmussen M.D."/>
            <person name="Reed L.K."/>
            <person name="Reenan R."/>
            <person name="Reily A."/>
            <person name="Remington K.A."/>
            <person name="Rieger T.T."/>
            <person name="Ritchie M.G."/>
            <person name="Robin C."/>
            <person name="Rogers Y.H."/>
            <person name="Rohde C."/>
            <person name="Rozas J."/>
            <person name="Rubenfield M.J."/>
            <person name="Ruiz A."/>
            <person name="Russo S."/>
            <person name="Salzberg S.L."/>
            <person name="Sanchez-Gracia A."/>
            <person name="Saranga D.J."/>
            <person name="Sato H."/>
            <person name="Schaeffer S.W."/>
            <person name="Schatz M.C."/>
            <person name="Schlenke T."/>
            <person name="Schwartz R."/>
            <person name="Segarra C."/>
            <person name="Singh R.S."/>
            <person name="Sirot L."/>
            <person name="Sirota M."/>
            <person name="Sisneros N.B."/>
            <person name="Smith C.D."/>
            <person name="Smith T.F."/>
            <person name="Spieth J."/>
            <person name="Stage D.E."/>
            <person name="Stark A."/>
            <person name="Stephan W."/>
            <person name="Strausberg R.L."/>
            <person name="Strempel S."/>
            <person name="Sturgill D."/>
            <person name="Sutton G."/>
            <person name="Sutton G.G."/>
            <person name="Tao W."/>
            <person name="Teichmann S."/>
            <person name="Tobari Y.N."/>
            <person name="Tomimura Y."/>
            <person name="Tsolas J.M."/>
            <person name="Valente V.L."/>
            <person name="Venter E."/>
            <person name="Venter J.C."/>
            <person name="Vicario S."/>
            <person name="Vieira F.G."/>
            <person name="Vilella A.J."/>
            <person name="Villasante A."/>
            <person name="Walenz B."/>
            <person name="Wang J."/>
            <person name="Wasserman M."/>
            <person name="Watts T."/>
            <person name="Wilson D."/>
            <person name="Wilson R.K."/>
            <person name="Wing R.A."/>
            <person name="Wolfner M.F."/>
            <person name="Wong A."/>
            <person name="Wong G.K."/>
            <person name="Wu C.I."/>
            <person name="Wu G."/>
            <person name="Yamamoto D."/>
            <person name="Yang H.P."/>
            <person name="Yang S.P."/>
            <person name="Yorke J.A."/>
            <person name="Yoshida K."/>
            <person name="Zdobnov E."/>
            <person name="Zhang P."/>
            <person name="Zhang Y."/>
            <person name="Zimin A.V."/>
            <person name="Baldwin J."/>
            <person name="Abdouelleil A."/>
            <person name="Abdulkadir J."/>
            <person name="Abebe A."/>
            <person name="Abera B."/>
            <person name="Abreu J."/>
            <person name="Acer S.C."/>
            <person name="Aftuck L."/>
            <person name="Alexander A."/>
            <person name="An P."/>
            <person name="Anderson E."/>
            <person name="Anderson S."/>
            <person name="Arachi H."/>
            <person name="Azer M."/>
            <person name="Bachantsang P."/>
            <person name="Barry A."/>
            <person name="Bayul T."/>
            <person name="Berlin A."/>
            <person name="Bessette D."/>
            <person name="Bloom T."/>
            <person name="Blye J."/>
            <person name="Boguslavskiy L."/>
            <person name="Bonnet C."/>
            <person name="Boukhgalter B."/>
            <person name="Bourzgui I."/>
            <person name="Brown A."/>
            <person name="Cahill P."/>
            <person name="Channer S."/>
            <person name="Cheshatsang Y."/>
            <person name="Chuda L."/>
            <person name="Citroen M."/>
            <person name="Collymore A."/>
            <person name="Cooke P."/>
            <person name="Costello M."/>
            <person name="D'Aco K."/>
            <person name="Daza R."/>
            <person name="De Haan G."/>
            <person name="DeGray S."/>
            <person name="DeMaso C."/>
            <person name="Dhargay N."/>
            <person name="Dooley K."/>
            <person name="Dooley E."/>
            <person name="Doricent M."/>
            <person name="Dorje P."/>
            <person name="Dorjee K."/>
            <person name="Dupes A."/>
            <person name="Elong R."/>
            <person name="Falk J."/>
            <person name="Farina A."/>
            <person name="Faro S."/>
            <person name="Ferguson D."/>
            <person name="Fisher S."/>
            <person name="Foley C.D."/>
            <person name="Franke A."/>
            <person name="Friedrich D."/>
            <person name="Gadbois L."/>
            <person name="Gearin G."/>
            <person name="Gearin C.R."/>
            <person name="Giannoukos G."/>
            <person name="Goode T."/>
            <person name="Graham J."/>
            <person name="Grandbois E."/>
            <person name="Grewal S."/>
            <person name="Gyaltsen K."/>
            <person name="Hafez N."/>
            <person name="Hagos B."/>
            <person name="Hall J."/>
            <person name="Henson C."/>
            <person name="Hollinger A."/>
            <person name="Honan T."/>
            <person name="Huard M.D."/>
            <person name="Hughes L."/>
            <person name="Hurhula B."/>
            <person name="Husby M.E."/>
            <person name="Kamat A."/>
            <person name="Kanga B."/>
            <person name="Kashin S."/>
            <person name="Khazanovich D."/>
            <person name="Kisner P."/>
            <person name="Lance K."/>
            <person name="Lara M."/>
            <person name="Lee W."/>
            <person name="Lennon N."/>
            <person name="Letendre F."/>
            <person name="LeVine R."/>
            <person name="Lipovsky A."/>
            <person name="Liu X."/>
            <person name="Liu J."/>
            <person name="Liu S."/>
            <person name="Lokyitsang T."/>
            <person name="Lokyitsang Y."/>
            <person name="Lubonja R."/>
            <person name="Lui A."/>
            <person name="MacDonald P."/>
            <person name="Magnisalis V."/>
            <person name="Maru K."/>
            <person name="Matthews C."/>
            <person name="McCusker W."/>
            <person name="McDonough S."/>
            <person name="Mehta T."/>
            <person name="Meldrim J."/>
            <person name="Meneus L."/>
            <person name="Mihai O."/>
            <person name="Mihalev A."/>
            <person name="Mihova T."/>
            <person name="Mittelman R."/>
            <person name="Mlenga V."/>
            <person name="Montmayeur A."/>
            <person name="Mulrain L."/>
            <person name="Navidi A."/>
            <person name="Naylor J."/>
            <person name="Negash T."/>
            <person name="Nguyen T."/>
            <person name="Nguyen N."/>
            <person name="Nicol R."/>
            <person name="Norbu C."/>
            <person name="Norbu N."/>
            <person name="Novod N."/>
            <person name="O'Neill B."/>
            <person name="Osman S."/>
            <person name="Markiewicz E."/>
            <person name="Oyono O.L."/>
            <person name="Patti C."/>
            <person name="Phunkhang P."/>
            <person name="Pierre F."/>
            <person name="Priest M."/>
            <person name="Raghuraman S."/>
            <person name="Rege F."/>
            <person name="Reyes R."/>
            <person name="Rise C."/>
            <person name="Rogov P."/>
            <person name="Ross K."/>
            <person name="Ryan E."/>
            <person name="Settipalli S."/>
            <person name="Shea T."/>
            <person name="Sherpa N."/>
            <person name="Shi L."/>
            <person name="Shih D."/>
            <person name="Sparrow T."/>
            <person name="Spaulding J."/>
            <person name="Stalker J."/>
            <person name="Stange-Thomann N."/>
            <person name="Stavropoulos S."/>
            <person name="Stone C."/>
            <person name="Strader C."/>
            <person name="Tesfaye S."/>
            <person name="Thomson T."/>
            <person name="Thoulutsang Y."/>
            <person name="Thoulutsang D."/>
            <person name="Topham K."/>
            <person name="Topping I."/>
            <person name="Tsamla T."/>
            <person name="Vassiliev H."/>
            <person name="Vo A."/>
            <person name="Wangchuk T."/>
            <person name="Wangdi T."/>
            <person name="Weiand M."/>
            <person name="Wilkinson J."/>
            <person name="Wilson A."/>
            <person name="Yadav S."/>
            <person name="Young G."/>
            <person name="Yu Q."/>
            <person name="Zembek L."/>
            <person name="Zhong D."/>
            <person name="Zimmer A."/>
            <person name="Zwirko Z."/>
            <person name="Jaffe D.B."/>
            <person name="Alvarez P."/>
            <person name="Brockman W."/>
            <person name="Butler J."/>
            <person name="Chin C."/>
            <person name="Gnerre S."/>
            <person name="Grabherr M."/>
            <person name="Kleber M."/>
            <person name="Mauceli E."/>
            <person name="MacCallum I."/>
        </authorList>
    </citation>
    <scope>NUCLEOTIDE SEQUENCE [LARGE SCALE GENOMIC DNA]</scope>
    <source>
        <strain evidence="15">white501</strain>
    </source>
</reference>